<gene>
    <name evidence="1" type="ORF">PENSOL_c019G03207</name>
</gene>
<sequence length="143" mass="16379">MEVFGVFEDFRGTVVTFPANNNTPFTQNWVIDKQLSGNIYRFTKHEIEEGLGPSFAAGKFACHIENGTETVPTVQSKLQNLWATVPGKPITEKEFWRLHPSLRDTIRGKFKVLYRHLCGLRAAHRPEKPVEWNDTVYALYGLI</sequence>
<comment type="caution">
    <text evidence="1">The sequence shown here is derived from an EMBL/GenBank/DDBJ whole genome shotgun (WGS) entry which is preliminary data.</text>
</comment>
<name>A0A1V6R351_9EURO</name>
<dbReference type="AlphaFoldDB" id="A0A1V6R351"/>
<dbReference type="Proteomes" id="UP000191612">
    <property type="component" value="Unassembled WGS sequence"/>
</dbReference>
<evidence type="ECO:0000313" key="2">
    <source>
        <dbReference type="Proteomes" id="UP000191612"/>
    </source>
</evidence>
<keyword evidence="2" id="KW-1185">Reference proteome</keyword>
<protein>
    <submittedName>
        <fullName evidence="1">Uncharacterized protein</fullName>
    </submittedName>
</protein>
<accession>A0A1V6R351</accession>
<evidence type="ECO:0000313" key="1">
    <source>
        <dbReference type="EMBL" id="OQD95632.1"/>
    </source>
</evidence>
<proteinExistence type="predicted"/>
<dbReference type="EMBL" id="MDYO01000019">
    <property type="protein sequence ID" value="OQD95632.1"/>
    <property type="molecule type" value="Genomic_DNA"/>
</dbReference>
<organism evidence="1 2">
    <name type="scientific">Penicillium solitum</name>
    <dbReference type="NCBI Taxonomy" id="60172"/>
    <lineage>
        <taxon>Eukaryota</taxon>
        <taxon>Fungi</taxon>
        <taxon>Dikarya</taxon>
        <taxon>Ascomycota</taxon>
        <taxon>Pezizomycotina</taxon>
        <taxon>Eurotiomycetes</taxon>
        <taxon>Eurotiomycetidae</taxon>
        <taxon>Eurotiales</taxon>
        <taxon>Aspergillaceae</taxon>
        <taxon>Penicillium</taxon>
    </lineage>
</organism>
<reference evidence="2" key="1">
    <citation type="journal article" date="2017" name="Nat. Microbiol.">
        <title>Global analysis of biosynthetic gene clusters reveals vast potential of secondary metabolite production in Penicillium species.</title>
        <authorList>
            <person name="Nielsen J.C."/>
            <person name="Grijseels S."/>
            <person name="Prigent S."/>
            <person name="Ji B."/>
            <person name="Dainat J."/>
            <person name="Nielsen K.F."/>
            <person name="Frisvad J.C."/>
            <person name="Workman M."/>
            <person name="Nielsen J."/>
        </authorList>
    </citation>
    <scope>NUCLEOTIDE SEQUENCE [LARGE SCALE GENOMIC DNA]</scope>
    <source>
        <strain evidence="2">IBT 29525</strain>
    </source>
</reference>